<feature type="region of interest" description="Disordered" evidence="1">
    <location>
        <begin position="1"/>
        <end position="58"/>
    </location>
</feature>
<protein>
    <submittedName>
        <fullName evidence="2">Uncharacterized protein</fullName>
    </submittedName>
</protein>
<dbReference type="OrthoDB" id="2152501at2759"/>
<dbReference type="EMBL" id="MCFH01000032">
    <property type="protein sequence ID" value="ORX47120.1"/>
    <property type="molecule type" value="Genomic_DNA"/>
</dbReference>
<organism evidence="2 3">
    <name type="scientific">Piromyces finnis</name>
    <dbReference type="NCBI Taxonomy" id="1754191"/>
    <lineage>
        <taxon>Eukaryota</taxon>
        <taxon>Fungi</taxon>
        <taxon>Fungi incertae sedis</taxon>
        <taxon>Chytridiomycota</taxon>
        <taxon>Chytridiomycota incertae sedis</taxon>
        <taxon>Neocallimastigomycetes</taxon>
        <taxon>Neocallimastigales</taxon>
        <taxon>Neocallimastigaceae</taxon>
        <taxon>Piromyces</taxon>
    </lineage>
</organism>
<dbReference type="AlphaFoldDB" id="A0A1Y1V4G7"/>
<sequence length="121" mass="14101">MLRYSSHHNYEKKAVRKSHDKTQSNKRKSKKNHDTPMNTTTTTTEVESTYSKPSKFIKNNKKYGLKEIDYLSSSSLSSSSLNQNSITDDYSLSNNRIHTDTKNKRQNSRKNAFIVNMLYEE</sequence>
<evidence type="ECO:0000256" key="1">
    <source>
        <dbReference type="SAM" id="MobiDB-lite"/>
    </source>
</evidence>
<evidence type="ECO:0000313" key="2">
    <source>
        <dbReference type="EMBL" id="ORX47120.1"/>
    </source>
</evidence>
<accession>A0A1Y1V4G7</accession>
<evidence type="ECO:0000313" key="3">
    <source>
        <dbReference type="Proteomes" id="UP000193719"/>
    </source>
</evidence>
<proteinExistence type="predicted"/>
<gene>
    <name evidence="2" type="ORF">BCR36DRAFT_98045</name>
</gene>
<reference evidence="2 3" key="1">
    <citation type="submission" date="2016-08" db="EMBL/GenBank/DDBJ databases">
        <title>Genomes of anaerobic fungi encode conserved fungal cellulosomes for biomass hydrolysis.</title>
        <authorList>
            <consortium name="DOE Joint Genome Institute"/>
            <person name="Haitjema C.H."/>
            <person name="Gilmore S.P."/>
            <person name="Henske J.K."/>
            <person name="Solomon K.V."/>
            <person name="De Groot R."/>
            <person name="Kuo A."/>
            <person name="Mondo S.J."/>
            <person name="Salamov A.A."/>
            <person name="Labutti K."/>
            <person name="Zhao Z."/>
            <person name="Chiniquy J."/>
            <person name="Barry K."/>
            <person name="Brewer H.M."/>
            <person name="Purvine S.O."/>
            <person name="Wright A.T."/>
            <person name="Boxma B."/>
            <person name="Van Alen T."/>
            <person name="Hackstein J.H."/>
            <person name="Baker S.E."/>
            <person name="Grigoriev I.V."/>
            <person name="O'Malley M.A."/>
        </authorList>
    </citation>
    <scope>NUCLEOTIDE SEQUENCE [LARGE SCALE GENOMIC DNA]</scope>
    <source>
        <strain evidence="3">finn</strain>
    </source>
</reference>
<feature type="compositionally biased region" description="Polar residues" evidence="1">
    <location>
        <begin position="82"/>
        <end position="96"/>
    </location>
</feature>
<feature type="compositionally biased region" description="Basic residues" evidence="1">
    <location>
        <begin position="14"/>
        <end position="31"/>
    </location>
</feature>
<reference evidence="2 3" key="2">
    <citation type="submission" date="2016-08" db="EMBL/GenBank/DDBJ databases">
        <title>Pervasive Adenine N6-methylation of Active Genes in Fungi.</title>
        <authorList>
            <consortium name="DOE Joint Genome Institute"/>
            <person name="Mondo S.J."/>
            <person name="Dannebaum R.O."/>
            <person name="Kuo R.C."/>
            <person name="Labutti K."/>
            <person name="Haridas S."/>
            <person name="Kuo A."/>
            <person name="Salamov A."/>
            <person name="Ahrendt S.R."/>
            <person name="Lipzen A."/>
            <person name="Sullivan W."/>
            <person name="Andreopoulos W.B."/>
            <person name="Clum A."/>
            <person name="Lindquist E."/>
            <person name="Daum C."/>
            <person name="Ramamoorthy G.K."/>
            <person name="Gryganskyi A."/>
            <person name="Culley D."/>
            <person name="Magnuson J.K."/>
            <person name="James T.Y."/>
            <person name="O'Malley M.A."/>
            <person name="Stajich J.E."/>
            <person name="Spatafora J.W."/>
            <person name="Visel A."/>
            <person name="Grigoriev I.V."/>
        </authorList>
    </citation>
    <scope>NUCLEOTIDE SEQUENCE [LARGE SCALE GENOMIC DNA]</scope>
    <source>
        <strain evidence="3">finn</strain>
    </source>
</reference>
<dbReference type="Proteomes" id="UP000193719">
    <property type="component" value="Unassembled WGS sequence"/>
</dbReference>
<feature type="region of interest" description="Disordered" evidence="1">
    <location>
        <begin position="74"/>
        <end position="109"/>
    </location>
</feature>
<keyword evidence="3" id="KW-1185">Reference proteome</keyword>
<name>A0A1Y1V4G7_9FUNG</name>
<comment type="caution">
    <text evidence="2">The sequence shown here is derived from an EMBL/GenBank/DDBJ whole genome shotgun (WGS) entry which is preliminary data.</text>
</comment>